<protein>
    <submittedName>
        <fullName evidence="1">Uncharacterized protein</fullName>
    </submittedName>
</protein>
<evidence type="ECO:0000313" key="1">
    <source>
        <dbReference type="EnsemblMetazoa" id="MESCA002322-PA"/>
    </source>
</evidence>
<organism evidence="1 2">
    <name type="scientific">Megaselia scalaris</name>
    <name type="common">Humpbacked fly</name>
    <name type="synonym">Phora scalaris</name>
    <dbReference type="NCBI Taxonomy" id="36166"/>
    <lineage>
        <taxon>Eukaryota</taxon>
        <taxon>Metazoa</taxon>
        <taxon>Ecdysozoa</taxon>
        <taxon>Arthropoda</taxon>
        <taxon>Hexapoda</taxon>
        <taxon>Insecta</taxon>
        <taxon>Pterygota</taxon>
        <taxon>Neoptera</taxon>
        <taxon>Endopterygota</taxon>
        <taxon>Diptera</taxon>
        <taxon>Brachycera</taxon>
        <taxon>Muscomorpha</taxon>
        <taxon>Platypezoidea</taxon>
        <taxon>Phoridae</taxon>
        <taxon>Megaseliini</taxon>
        <taxon>Megaselia</taxon>
    </lineage>
</organism>
<dbReference type="EnsemblMetazoa" id="MESCA002322-RA">
    <property type="protein sequence ID" value="MESCA002322-PA"/>
    <property type="gene ID" value="MESCA002322"/>
</dbReference>
<dbReference type="HOGENOM" id="CLU_341728_0_0_1"/>
<evidence type="ECO:0000313" key="2">
    <source>
        <dbReference type="Proteomes" id="UP000015102"/>
    </source>
</evidence>
<name>T1GG17_MEGSC</name>
<dbReference type="Proteomes" id="UP000015102">
    <property type="component" value="Unassembled WGS sequence"/>
</dbReference>
<reference evidence="1" key="2">
    <citation type="submission" date="2015-06" db="UniProtKB">
        <authorList>
            <consortium name="EnsemblMetazoa"/>
        </authorList>
    </citation>
    <scope>IDENTIFICATION</scope>
</reference>
<dbReference type="AlphaFoldDB" id="T1GG17"/>
<accession>T1GG17</accession>
<dbReference type="STRING" id="36166.T1GG17"/>
<sequence length="830" mass="94824">MIYEINGNISLIVPRKNATAGLHRVNAGYMERNTETLELKEIFTFLRASFYAQMKIIEEGYLFIEENLVLPDKIKARTVEIDGDESEIGHIFINQDEWTEEDDQVDLLKLADMIEIFHNDIKLLEDVAENSTSRRKREAPLQFDEMEFDFVEVTDELILMDPGNSSFEADRLEIDGDLSVKIINDKDWKEFEKTLIRMDRNDTLENLVVDGDVIFENELIVENLNDKSLKNEYLWSNIESFETVKVSGLKRFENILTNDIDTDGFINGVRPSDFISLSGNQTIHGRLSSQISWSSKEQSMEEALKIFYQTMIYGQQESLSPDASLIQSNEIIEINSLKTFESLTATKVVVESGELNNIPLENFVSKTRPQELQITNFKGIIVTNFLDIKGLVDGVNPKEFFEDCVYTNDSNSDIHLNITAIFEEDIEADEFQVFKIFNNRPVHDLITTDNLTDHFEKFTFQKLRVDTMDCECDVEGVGILNGVDIRTVKARSFKAPAHPQHLYVDHLVLRKGLNVSRINTIPMETITKYLDSLQDLPEMLKSGRLSVDTIVVKGNALHFEKNMYINGQLNDDSQTFPEFISQIAFKTEDYIQLRGKSEFLYEVLCHDNIFVEEMNGIPFSDIAMKTTPIEFAEDLEIHGNLHVNNLVVKENLNNHSIAELPHLCRFDNYLNTWVFGGPLLFKGHVEIENLILRSSVNDVDDMEELLNSLTYINQISVLKGKTIFKNEVSINKGGFIKHLNGFDLMDVLNNMVFISGSHQVKISGPVVFQGPVKATHVTIKSGLISENINDCDVGEWVEDSVKINEDIKLNGMCFDYISCINKQIRIILNL</sequence>
<reference evidence="2" key="1">
    <citation type="submission" date="2013-02" db="EMBL/GenBank/DDBJ databases">
        <authorList>
            <person name="Hughes D."/>
        </authorList>
    </citation>
    <scope>NUCLEOTIDE SEQUENCE</scope>
    <source>
        <strain>Durham</strain>
        <strain evidence="2">NC isolate 2 -- Noor lab</strain>
    </source>
</reference>
<dbReference type="EMBL" id="CAQQ02008054">
    <property type="status" value="NOT_ANNOTATED_CDS"/>
    <property type="molecule type" value="Genomic_DNA"/>
</dbReference>
<keyword evidence="2" id="KW-1185">Reference proteome</keyword>
<proteinExistence type="predicted"/>